<accession>A0A3N2D1X5</accession>
<feature type="compositionally biased region" description="Low complexity" evidence="2">
    <location>
        <begin position="334"/>
        <end position="364"/>
    </location>
</feature>
<gene>
    <name evidence="3" type="ORF">EDD28_3201</name>
</gene>
<evidence type="ECO:0000256" key="1">
    <source>
        <dbReference type="SAM" id="Coils"/>
    </source>
</evidence>
<dbReference type="Proteomes" id="UP000275356">
    <property type="component" value="Unassembled WGS sequence"/>
</dbReference>
<evidence type="ECO:0000313" key="3">
    <source>
        <dbReference type="EMBL" id="ROR93777.1"/>
    </source>
</evidence>
<dbReference type="AlphaFoldDB" id="A0A3N2D1X5"/>
<evidence type="ECO:0000313" key="4">
    <source>
        <dbReference type="Proteomes" id="UP000275356"/>
    </source>
</evidence>
<dbReference type="RefSeq" id="WP_123740683.1">
    <property type="nucleotide sequence ID" value="NZ_RKHQ01000002.1"/>
</dbReference>
<sequence>MIDFRYHLVSLISVFLALAVGIVLGAGPLRDTISDQLTGQVEQLRQEKDGLRVELDSVQRQAADSDAFIQATAERLVSGALPEYRVAVVRSPGVPVLAAGTDTPTGGAPQVTDDVVAAVTERIEQAGGEVVADVTLGSLWADPAQEAFRAKAARELASILAEPAPSGDDGSEDRTLLARGLSEALRGASADDPRVPGTVASEIFAALSSGADPLVTGEISQPADLVLVLTPAGGDPADGYTADADSLAAWSSVIVEIAKTGPSVVAGDVGTATDLLPAVRQIGGVTTTDDLGSASGRIIAVLALAGVAAGDEPAAYGFGSGVAGVVPGAKQLEPPLVLQPTPTPTDAGTDGTAPTEDGATDGATDQSTDGSTDGATDQSTDGSTDVASDEPQEEAA</sequence>
<evidence type="ECO:0000256" key="2">
    <source>
        <dbReference type="SAM" id="MobiDB-lite"/>
    </source>
</evidence>
<feature type="compositionally biased region" description="Acidic residues" evidence="2">
    <location>
        <begin position="387"/>
        <end position="396"/>
    </location>
</feature>
<dbReference type="GO" id="GO:0055070">
    <property type="term" value="P:copper ion homeostasis"/>
    <property type="evidence" value="ECO:0007669"/>
    <property type="project" value="InterPro"/>
</dbReference>
<dbReference type="OrthoDB" id="4350157at2"/>
<dbReference type="Pfam" id="PF11382">
    <property type="entry name" value="MctB"/>
    <property type="match status" value="2"/>
</dbReference>
<feature type="compositionally biased region" description="Polar residues" evidence="2">
    <location>
        <begin position="365"/>
        <end position="386"/>
    </location>
</feature>
<dbReference type="GO" id="GO:0016020">
    <property type="term" value="C:membrane"/>
    <property type="evidence" value="ECO:0007669"/>
    <property type="project" value="InterPro"/>
</dbReference>
<dbReference type="EMBL" id="RKHQ01000002">
    <property type="protein sequence ID" value="ROR93777.1"/>
    <property type="molecule type" value="Genomic_DNA"/>
</dbReference>
<reference evidence="3 4" key="1">
    <citation type="submission" date="2018-11" db="EMBL/GenBank/DDBJ databases">
        <title>Sequencing the genomes of 1000 actinobacteria strains.</title>
        <authorList>
            <person name="Klenk H.-P."/>
        </authorList>
    </citation>
    <scope>NUCLEOTIDE SEQUENCE [LARGE SCALE GENOMIC DNA]</scope>
    <source>
        <strain evidence="3 4">DSM 13521</strain>
    </source>
</reference>
<proteinExistence type="predicted"/>
<organism evidence="3 4">
    <name type="scientific">Salana multivorans</name>
    <dbReference type="NCBI Taxonomy" id="120377"/>
    <lineage>
        <taxon>Bacteria</taxon>
        <taxon>Bacillati</taxon>
        <taxon>Actinomycetota</taxon>
        <taxon>Actinomycetes</taxon>
        <taxon>Micrococcales</taxon>
        <taxon>Beutenbergiaceae</taxon>
        <taxon>Salana</taxon>
    </lineage>
</organism>
<feature type="coiled-coil region" evidence="1">
    <location>
        <begin position="34"/>
        <end position="61"/>
    </location>
</feature>
<feature type="region of interest" description="Disordered" evidence="2">
    <location>
        <begin position="334"/>
        <end position="396"/>
    </location>
</feature>
<dbReference type="InterPro" id="IPR021522">
    <property type="entry name" value="MctB"/>
</dbReference>
<name>A0A3N2D1X5_9MICO</name>
<keyword evidence="4" id="KW-1185">Reference proteome</keyword>
<comment type="caution">
    <text evidence="3">The sequence shown here is derived from an EMBL/GenBank/DDBJ whole genome shotgun (WGS) entry which is preliminary data.</text>
</comment>
<keyword evidence="1" id="KW-0175">Coiled coil</keyword>
<protein>
    <submittedName>
        <fullName evidence="3">Copper transport outer membrane protein MctB</fullName>
    </submittedName>
</protein>